<accession>A0A2V1IMA9</accession>
<organism evidence="1 2">
    <name type="scientific">Duncaniella muris</name>
    <dbReference type="NCBI Taxonomy" id="2094150"/>
    <lineage>
        <taxon>Bacteria</taxon>
        <taxon>Pseudomonadati</taxon>
        <taxon>Bacteroidota</taxon>
        <taxon>Bacteroidia</taxon>
        <taxon>Bacteroidales</taxon>
        <taxon>Muribaculaceae</taxon>
        <taxon>Duncaniella</taxon>
    </lineage>
</organism>
<dbReference type="AlphaFoldDB" id="A0A2V1IMA9"/>
<name>A0A2V1IMA9_9BACT</name>
<keyword evidence="2" id="KW-1185">Reference proteome</keyword>
<protein>
    <submittedName>
        <fullName evidence="1">XRE family transcriptional regulator</fullName>
    </submittedName>
</protein>
<evidence type="ECO:0000313" key="1">
    <source>
        <dbReference type="EMBL" id="PWB01685.1"/>
    </source>
</evidence>
<comment type="caution">
    <text evidence="1">The sequence shown here is derived from an EMBL/GenBank/DDBJ whole genome shotgun (WGS) entry which is preliminary data.</text>
</comment>
<gene>
    <name evidence="1" type="ORF">C5O23_09040</name>
</gene>
<proteinExistence type="predicted"/>
<dbReference type="Proteomes" id="UP000244905">
    <property type="component" value="Unassembled WGS sequence"/>
</dbReference>
<evidence type="ECO:0000313" key="2">
    <source>
        <dbReference type="Proteomes" id="UP000244905"/>
    </source>
</evidence>
<dbReference type="EMBL" id="PUEC01000019">
    <property type="protein sequence ID" value="PWB01685.1"/>
    <property type="molecule type" value="Genomic_DNA"/>
</dbReference>
<sequence length="71" mass="8161">MAKNRFREHYDALPPKAQKAPKSAFVDEIAELCKVHPATVRCWIYGTQKPDALRRSLIAKHLNIPESELFD</sequence>
<reference evidence="2" key="1">
    <citation type="submission" date="2018-02" db="EMBL/GenBank/DDBJ databases">
        <authorList>
            <person name="Clavel T."/>
            <person name="Strowig T."/>
        </authorList>
    </citation>
    <scope>NUCLEOTIDE SEQUENCE [LARGE SCALE GENOMIC DNA]</scope>
    <source>
        <strain evidence="2">DSM 103720</strain>
    </source>
</reference>
<dbReference type="InterPro" id="IPR001387">
    <property type="entry name" value="Cro/C1-type_HTH"/>
</dbReference>
<dbReference type="CDD" id="cd00093">
    <property type="entry name" value="HTH_XRE"/>
    <property type="match status" value="1"/>
</dbReference>